<evidence type="ECO:0000256" key="13">
    <source>
        <dbReference type="ARBA" id="ARBA00022989"/>
    </source>
</evidence>
<evidence type="ECO:0000256" key="2">
    <source>
        <dbReference type="ARBA" id="ARBA00004651"/>
    </source>
</evidence>
<dbReference type="SMART" id="SM00831">
    <property type="entry name" value="Cation_ATPase_N"/>
    <property type="match status" value="1"/>
</dbReference>
<dbReference type="NCBIfam" id="TIGR01494">
    <property type="entry name" value="ATPase_P-type"/>
    <property type="match status" value="2"/>
</dbReference>
<evidence type="ECO:0000259" key="24">
    <source>
        <dbReference type="SMART" id="SM00831"/>
    </source>
</evidence>
<keyword evidence="17" id="KW-0739">Sodium transport</keyword>
<dbReference type="SUPFAM" id="SSF56784">
    <property type="entry name" value="HAD-like"/>
    <property type="match status" value="1"/>
</dbReference>
<dbReference type="InterPro" id="IPR023298">
    <property type="entry name" value="ATPase_P-typ_TM_dom_sf"/>
</dbReference>
<evidence type="ECO:0000256" key="5">
    <source>
        <dbReference type="ARBA" id="ARBA00022538"/>
    </source>
</evidence>
<feature type="transmembrane region" description="Helical" evidence="23">
    <location>
        <begin position="1004"/>
        <end position="1024"/>
    </location>
</feature>
<evidence type="ECO:0000256" key="18">
    <source>
        <dbReference type="ARBA" id="ARBA00035017"/>
    </source>
</evidence>
<feature type="transmembrane region" description="Helical" evidence="23">
    <location>
        <begin position="878"/>
        <end position="904"/>
    </location>
</feature>
<evidence type="ECO:0000256" key="23">
    <source>
        <dbReference type="SAM" id="Phobius"/>
    </source>
</evidence>
<comment type="cofactor">
    <cofactor evidence="1">
        <name>Mg(2+)</name>
        <dbReference type="ChEBI" id="CHEBI:18420"/>
    </cofactor>
</comment>
<keyword evidence="5" id="KW-0633">Potassium transport</keyword>
<comment type="similarity">
    <text evidence="18">Belongs to the cation transport ATPase (P-type) (TC 3.A.3) family. Type IID subfamily.</text>
</comment>
<feature type="transmembrane region" description="Helical" evidence="23">
    <location>
        <begin position="75"/>
        <end position="98"/>
    </location>
</feature>
<feature type="transmembrane region" description="Helical" evidence="23">
    <location>
        <begin position="800"/>
        <end position="821"/>
    </location>
</feature>
<evidence type="ECO:0000313" key="25">
    <source>
        <dbReference type="EMBL" id="KAK7424544.1"/>
    </source>
</evidence>
<evidence type="ECO:0000256" key="17">
    <source>
        <dbReference type="ARBA" id="ARBA00023201"/>
    </source>
</evidence>
<name>A0ABR1HU98_9HYPO</name>
<keyword evidence="9" id="KW-0067">ATP-binding</keyword>
<dbReference type="InterPro" id="IPR044492">
    <property type="entry name" value="P_typ_ATPase_HD_dom"/>
</dbReference>
<keyword evidence="13 23" id="KW-1133">Transmembrane helix</keyword>
<dbReference type="SFLD" id="SFLDF00027">
    <property type="entry name" value="p-type_atpase"/>
    <property type="match status" value="1"/>
</dbReference>
<dbReference type="InterPro" id="IPR004014">
    <property type="entry name" value="ATPase_P-typ_cation-transptr_N"/>
</dbReference>
<evidence type="ECO:0000256" key="7">
    <source>
        <dbReference type="ARBA" id="ARBA00022723"/>
    </source>
</evidence>
<feature type="compositionally biased region" description="Polar residues" evidence="22">
    <location>
        <begin position="16"/>
        <end position="36"/>
    </location>
</feature>
<dbReference type="EC" id="7.2.2.3" evidence="19"/>
<keyword evidence="26" id="KW-1185">Reference proteome</keyword>
<dbReference type="EMBL" id="JAZAVK010000090">
    <property type="protein sequence ID" value="KAK7424544.1"/>
    <property type="molecule type" value="Genomic_DNA"/>
</dbReference>
<evidence type="ECO:0000256" key="1">
    <source>
        <dbReference type="ARBA" id="ARBA00001946"/>
    </source>
</evidence>
<accession>A0ABR1HU98</accession>
<evidence type="ECO:0000256" key="11">
    <source>
        <dbReference type="ARBA" id="ARBA00022958"/>
    </source>
</evidence>
<dbReference type="PANTHER" id="PTHR42861">
    <property type="entry name" value="CALCIUM-TRANSPORTING ATPASE"/>
    <property type="match status" value="1"/>
</dbReference>
<dbReference type="InterPro" id="IPR023214">
    <property type="entry name" value="HAD_sf"/>
</dbReference>
<comment type="caution">
    <text evidence="25">The sequence shown here is derived from an EMBL/GenBank/DDBJ whole genome shotgun (WGS) entry which is preliminary data.</text>
</comment>
<keyword evidence="6 23" id="KW-0812">Transmembrane</keyword>
<dbReference type="InterPro" id="IPR036412">
    <property type="entry name" value="HAD-like_sf"/>
</dbReference>
<feature type="domain" description="Cation-transporting P-type ATPase N-terminal" evidence="24">
    <location>
        <begin position="26"/>
        <end position="100"/>
    </location>
</feature>
<dbReference type="Gene3D" id="1.20.1110.10">
    <property type="entry name" value="Calcium-transporting ATPase, transmembrane domain"/>
    <property type="match status" value="2"/>
</dbReference>
<dbReference type="Pfam" id="PF00690">
    <property type="entry name" value="Cation_ATPase_N"/>
    <property type="match status" value="1"/>
</dbReference>
<evidence type="ECO:0000256" key="3">
    <source>
        <dbReference type="ARBA" id="ARBA00022448"/>
    </source>
</evidence>
<keyword evidence="4" id="KW-1003">Cell membrane</keyword>
<dbReference type="InterPro" id="IPR006068">
    <property type="entry name" value="ATPase_P-typ_cation-transptr_C"/>
</dbReference>
<protein>
    <recommendedName>
        <fullName evidence="19">P-type Na(+) transporter</fullName>
        <ecNumber evidence="19">7.2.2.3</ecNumber>
    </recommendedName>
</protein>
<dbReference type="InterPro" id="IPR006414">
    <property type="entry name" value="P-type_ATPase_IID"/>
</dbReference>
<dbReference type="InterPro" id="IPR059000">
    <property type="entry name" value="ATPase_P-type_domA"/>
</dbReference>
<keyword evidence="8" id="KW-0547">Nucleotide-binding</keyword>
<evidence type="ECO:0000313" key="26">
    <source>
        <dbReference type="Proteomes" id="UP001498421"/>
    </source>
</evidence>
<dbReference type="SUPFAM" id="SSF81660">
    <property type="entry name" value="Metal cation-transporting ATPase, ATP-binding domain N"/>
    <property type="match status" value="1"/>
</dbReference>
<dbReference type="SFLD" id="SFLDS00003">
    <property type="entry name" value="Haloacid_Dehalogenase"/>
    <property type="match status" value="1"/>
</dbReference>
<dbReference type="InterPro" id="IPR018303">
    <property type="entry name" value="ATPase_P-typ_P_site"/>
</dbReference>
<evidence type="ECO:0000256" key="8">
    <source>
        <dbReference type="ARBA" id="ARBA00022741"/>
    </source>
</evidence>
<keyword evidence="12" id="KW-1278">Translocase</keyword>
<evidence type="ECO:0000256" key="16">
    <source>
        <dbReference type="ARBA" id="ARBA00023136"/>
    </source>
</evidence>
<feature type="transmembrane region" description="Helical" evidence="23">
    <location>
        <begin position="924"/>
        <end position="947"/>
    </location>
</feature>
<evidence type="ECO:0000256" key="10">
    <source>
        <dbReference type="ARBA" id="ARBA00022842"/>
    </source>
</evidence>
<evidence type="ECO:0000256" key="15">
    <source>
        <dbReference type="ARBA" id="ARBA00023065"/>
    </source>
</evidence>
<dbReference type="InterPro" id="IPR008250">
    <property type="entry name" value="ATPase_P-typ_transduc_dom_A_sf"/>
</dbReference>
<evidence type="ECO:0000256" key="14">
    <source>
        <dbReference type="ARBA" id="ARBA00023053"/>
    </source>
</evidence>
<dbReference type="PRINTS" id="PR00119">
    <property type="entry name" value="CATATPASE"/>
</dbReference>
<evidence type="ECO:0000256" key="9">
    <source>
        <dbReference type="ARBA" id="ARBA00022840"/>
    </source>
</evidence>
<comment type="catalytic activity">
    <reaction evidence="20">
        <text>K(+)(in) + ATP + H2O = K(+)(out) + ADP + phosphate + H(+)</text>
        <dbReference type="Rhea" id="RHEA:75815"/>
        <dbReference type="ChEBI" id="CHEBI:15377"/>
        <dbReference type="ChEBI" id="CHEBI:15378"/>
        <dbReference type="ChEBI" id="CHEBI:29103"/>
        <dbReference type="ChEBI" id="CHEBI:30616"/>
        <dbReference type="ChEBI" id="CHEBI:43474"/>
        <dbReference type="ChEBI" id="CHEBI:456216"/>
    </reaction>
</comment>
<keyword evidence="16 23" id="KW-0472">Membrane</keyword>
<feature type="transmembrane region" description="Helical" evidence="23">
    <location>
        <begin position="299"/>
        <end position="320"/>
    </location>
</feature>
<dbReference type="Pfam" id="PF08282">
    <property type="entry name" value="Hydrolase_3"/>
    <property type="match status" value="1"/>
</dbReference>
<keyword evidence="11" id="KW-0630">Potassium</keyword>
<dbReference type="SUPFAM" id="SSF81665">
    <property type="entry name" value="Calcium ATPase, transmembrane domain M"/>
    <property type="match status" value="1"/>
</dbReference>
<feature type="transmembrane region" description="Helical" evidence="23">
    <location>
        <begin position="104"/>
        <end position="123"/>
    </location>
</feature>
<feature type="transmembrane region" description="Helical" evidence="23">
    <location>
        <begin position="837"/>
        <end position="858"/>
    </location>
</feature>
<evidence type="ECO:0000256" key="4">
    <source>
        <dbReference type="ARBA" id="ARBA00022475"/>
    </source>
</evidence>
<proteinExistence type="inferred from homology"/>
<dbReference type="NCBIfam" id="TIGR01523">
    <property type="entry name" value="ATPase-IID_K-Na"/>
    <property type="match status" value="1"/>
</dbReference>
<organism evidence="25 26">
    <name type="scientific">Neonectria magnoliae</name>
    <dbReference type="NCBI Taxonomy" id="2732573"/>
    <lineage>
        <taxon>Eukaryota</taxon>
        <taxon>Fungi</taxon>
        <taxon>Dikarya</taxon>
        <taxon>Ascomycota</taxon>
        <taxon>Pezizomycotina</taxon>
        <taxon>Sordariomycetes</taxon>
        <taxon>Hypocreomycetidae</taxon>
        <taxon>Hypocreales</taxon>
        <taxon>Nectriaceae</taxon>
        <taxon>Neonectria</taxon>
    </lineage>
</organism>
<evidence type="ECO:0000256" key="20">
    <source>
        <dbReference type="ARBA" id="ARBA00048599"/>
    </source>
</evidence>
<dbReference type="SUPFAM" id="SSF81653">
    <property type="entry name" value="Calcium ATPase, transduction domain A"/>
    <property type="match status" value="1"/>
</dbReference>
<feature type="compositionally biased region" description="Basic and acidic residues" evidence="22">
    <location>
        <begin position="37"/>
        <end position="57"/>
    </location>
</feature>
<evidence type="ECO:0000256" key="19">
    <source>
        <dbReference type="ARBA" id="ARBA00035029"/>
    </source>
</evidence>
<reference evidence="25 26" key="1">
    <citation type="journal article" date="2025" name="Microbiol. Resour. Announc.">
        <title>Draft genome sequences for Neonectria magnoliae and Neonectria punicea, canker pathogens of Liriodendron tulipifera and Acer saccharum in West Virginia.</title>
        <authorList>
            <person name="Petronek H.M."/>
            <person name="Kasson M.T."/>
            <person name="Metheny A.M."/>
            <person name="Stauder C.M."/>
            <person name="Lovett B."/>
            <person name="Lynch S.C."/>
            <person name="Garnas J.R."/>
            <person name="Kasson L.R."/>
            <person name="Stajich J.E."/>
        </authorList>
    </citation>
    <scope>NUCLEOTIDE SEQUENCE [LARGE SCALE GENOMIC DNA]</scope>
    <source>
        <strain evidence="25 26">NRRL 64651</strain>
    </source>
</reference>
<keyword evidence="7" id="KW-0479">Metal-binding</keyword>
<evidence type="ECO:0000256" key="12">
    <source>
        <dbReference type="ARBA" id="ARBA00022967"/>
    </source>
</evidence>
<feature type="transmembrane region" description="Helical" evidence="23">
    <location>
        <begin position="972"/>
        <end position="992"/>
    </location>
</feature>
<dbReference type="Gene3D" id="2.70.150.10">
    <property type="entry name" value="Calcium-transporting ATPase, cytoplasmic transduction domain A"/>
    <property type="match status" value="1"/>
</dbReference>
<dbReference type="InterPro" id="IPR001757">
    <property type="entry name" value="P_typ_ATPase"/>
</dbReference>
<dbReference type="Proteomes" id="UP001498421">
    <property type="component" value="Unassembled WGS sequence"/>
</dbReference>
<dbReference type="Pfam" id="PF13246">
    <property type="entry name" value="Cation_ATPase"/>
    <property type="match status" value="1"/>
</dbReference>
<keyword evidence="3" id="KW-0813">Transport</keyword>
<evidence type="ECO:0000256" key="6">
    <source>
        <dbReference type="ARBA" id="ARBA00022692"/>
    </source>
</evidence>
<comment type="subcellular location">
    <subcellularLocation>
        <location evidence="2">Cell membrane</location>
        <topology evidence="2">Multi-pass membrane protein</topology>
    </subcellularLocation>
</comment>
<dbReference type="Gene3D" id="3.40.1110.10">
    <property type="entry name" value="Calcium-transporting ATPase, cytoplasmic domain N"/>
    <property type="match status" value="1"/>
</dbReference>
<keyword evidence="15" id="KW-0406">Ion transport</keyword>
<gene>
    <name evidence="25" type="ORF">QQZ08_008553</name>
</gene>
<evidence type="ECO:0000256" key="21">
    <source>
        <dbReference type="ARBA" id="ARBA00049499"/>
    </source>
</evidence>
<dbReference type="SFLD" id="SFLDG00002">
    <property type="entry name" value="C1.7:_P-type_atpase_like"/>
    <property type="match status" value="1"/>
</dbReference>
<dbReference type="Pfam" id="PF00689">
    <property type="entry name" value="Cation_ATPase_C"/>
    <property type="match status" value="1"/>
</dbReference>
<evidence type="ECO:0000256" key="22">
    <source>
        <dbReference type="SAM" id="MobiDB-lite"/>
    </source>
</evidence>
<sequence length="1047" mass="114119">MGKVASHSPVLGEHISGQSNKPLSSPPHNLTSQQTIDELRSDAAKGLDPDDVPRRLAEFGPNELDQKKGVQPVKIFLEQVFNAMTLVLVLALGASFGIQAWIEGGILAGIIVLNIFIGFFQSLQAEKTVDSLRTLGSPTCNVFRGGKTLTIQTAEVVPGDIIDLGTGDSVPADIRIIEAVNLEADEALLTGESAPVMKIPKLTFDVDTGPGDRLNVVYSSTIITKGRGRGVVFATGMFTEIGLIAGALSASDDIKPQMEEEPGSTWGVIRTVFRPVYSWVGEFLGLTVGTPLQRKLSQLFLWLFLFAIVCAIVVMGANKFEAREDVIIYAITTAIGTIPVSLLLVLTLTMAAGTKKMLDRHVIVRNLSSLEALGGVTNTCSDKTGTITQGRMVVRKAWLPGCGTYSVESTSEVYDPTAGDVRFIGCQPKDAADEKQDEGQLIVPSEEPASKPGLQWYLNVASLANLAVVEQSDDASASPGEWRAKGAPTEIAVGVFASRFGWNRRQLSQTAGAPWKHLAEFSFDSDVKKMTVLLQNVTSNETHVFTKGAVERVLTSCSSISINDSIEPLTATISSDIYANMEALASQGLRVLALAHRVHDRIVSEAEFVDDITPNRNTFERNLVFRGLIAIYDPPRPESLPSVRACQGAGIVVHMLTGDHGETARAIAIDVGILPPPEQTRLLPEDVAGTMMMAAHDFDALTESQIDDLPELPLVVARCAPSTKVRMIDALHRRQRYVAMTGDGVNDSPSLKRADVGIAMGTGSDVAKESSDIILTDDDFASILNAIEEGRRIFDNIQKFILHVLAANIGFVITLLAGLAFKDNTGVSVFQLTPVEILWMLLGTGAFCETGLGFEKAVADILNRPPQNLNYGVFTPELLVDMVVYGTFMAGCVLGSFTLVIFGFNDGDLGTNCNLEYSASCEPVFRARATCYTTMTWIFLLFAWGLIDFRRSLFDMPHGVEAWAMHLWGNRFLFFAVTVVFFIVFATLYIPVLNHTVFMHTGITWEWAIVFIDVGVFMTLSEAWKWAKRVYYRRKAFQSGDHWVDHS</sequence>
<dbReference type="InterPro" id="IPR023299">
    <property type="entry name" value="ATPase_P-typ_cyto_dom_N"/>
</dbReference>
<keyword evidence="14" id="KW-0915">Sodium</keyword>
<dbReference type="PROSITE" id="PS00154">
    <property type="entry name" value="ATPASE_E1_E2"/>
    <property type="match status" value="1"/>
</dbReference>
<dbReference type="Gene3D" id="3.40.50.1000">
    <property type="entry name" value="HAD superfamily/HAD-like"/>
    <property type="match status" value="1"/>
</dbReference>
<keyword evidence="10" id="KW-0460">Magnesium</keyword>
<feature type="transmembrane region" description="Helical" evidence="23">
    <location>
        <begin position="326"/>
        <end position="351"/>
    </location>
</feature>
<comment type="catalytic activity">
    <reaction evidence="21">
        <text>Na(+)(in) + ATP + H2O = Na(+)(out) + ADP + phosphate + H(+)</text>
        <dbReference type="Rhea" id="RHEA:14633"/>
        <dbReference type="ChEBI" id="CHEBI:15377"/>
        <dbReference type="ChEBI" id="CHEBI:15378"/>
        <dbReference type="ChEBI" id="CHEBI:29101"/>
        <dbReference type="ChEBI" id="CHEBI:30616"/>
        <dbReference type="ChEBI" id="CHEBI:43474"/>
        <dbReference type="ChEBI" id="CHEBI:456216"/>
        <dbReference type="EC" id="7.2.2.3"/>
    </reaction>
    <physiologicalReaction direction="left-to-right" evidence="21">
        <dbReference type="Rhea" id="RHEA:14634"/>
    </physiologicalReaction>
</comment>
<feature type="region of interest" description="Disordered" evidence="22">
    <location>
        <begin position="1"/>
        <end position="60"/>
    </location>
</feature>
<dbReference type="Pfam" id="PF00122">
    <property type="entry name" value="E1-E2_ATPase"/>
    <property type="match status" value="1"/>
</dbReference>